<dbReference type="InterPro" id="IPR003439">
    <property type="entry name" value="ABC_transporter-like_ATP-bd"/>
</dbReference>
<evidence type="ECO:0000256" key="1">
    <source>
        <dbReference type="ARBA" id="ARBA00004225"/>
    </source>
</evidence>
<dbReference type="AlphaFoldDB" id="L1K173"/>
<dbReference type="Pfam" id="PF00664">
    <property type="entry name" value="ABC_membrane"/>
    <property type="match status" value="1"/>
</dbReference>
<dbReference type="Gene3D" id="3.40.50.300">
    <property type="entry name" value="P-loop containing nucleotide triphosphate hydrolases"/>
    <property type="match status" value="1"/>
</dbReference>
<dbReference type="InterPro" id="IPR036640">
    <property type="entry name" value="ABC1_TM_sf"/>
</dbReference>
<evidence type="ECO:0008006" key="16">
    <source>
        <dbReference type="Google" id="ProtNLM"/>
    </source>
</evidence>
<proteinExistence type="inferred from homology"/>
<gene>
    <name evidence="13" type="ORF">GUITHDRAFT_63916</name>
</gene>
<keyword evidence="7 10" id="KW-1133">Transmembrane helix</keyword>
<dbReference type="InterPro" id="IPR039421">
    <property type="entry name" value="Type_1_exporter"/>
</dbReference>
<dbReference type="EMBL" id="JH992968">
    <property type="protein sequence ID" value="EKX54133.1"/>
    <property type="molecule type" value="Genomic_DNA"/>
</dbReference>
<evidence type="ECO:0000256" key="9">
    <source>
        <dbReference type="ARBA" id="ARBA00024363"/>
    </source>
</evidence>
<keyword evidence="4 10" id="KW-0812">Transmembrane</keyword>
<dbReference type="Proteomes" id="UP000011087">
    <property type="component" value="Unassembled WGS sequence"/>
</dbReference>
<accession>L1K173</accession>
<evidence type="ECO:0000259" key="12">
    <source>
        <dbReference type="PROSITE" id="PS50929"/>
    </source>
</evidence>
<dbReference type="PROSITE" id="PS50893">
    <property type="entry name" value="ABC_TRANSPORTER_2"/>
    <property type="match status" value="1"/>
</dbReference>
<feature type="transmembrane region" description="Helical" evidence="10">
    <location>
        <begin position="52"/>
        <end position="77"/>
    </location>
</feature>
<dbReference type="Pfam" id="PF00005">
    <property type="entry name" value="ABC_tran"/>
    <property type="match status" value="1"/>
</dbReference>
<dbReference type="GO" id="GO:0140359">
    <property type="term" value="F:ABC-type transporter activity"/>
    <property type="evidence" value="ECO:0007669"/>
    <property type="project" value="InterPro"/>
</dbReference>
<comment type="similarity">
    <text evidence="9">Belongs to the ABC transporter superfamily. ABCB family. Heavy Metal importer (TC 3.A.1.210) subfamily.</text>
</comment>
<dbReference type="SUPFAM" id="SSF52540">
    <property type="entry name" value="P-loop containing nucleoside triphosphate hydrolases"/>
    <property type="match status" value="1"/>
</dbReference>
<evidence type="ECO:0000313" key="14">
    <source>
        <dbReference type="EnsemblProtists" id="EKX54133"/>
    </source>
</evidence>
<evidence type="ECO:0000256" key="7">
    <source>
        <dbReference type="ARBA" id="ARBA00022989"/>
    </source>
</evidence>
<feature type="transmembrane region" description="Helical" evidence="10">
    <location>
        <begin position="175"/>
        <end position="198"/>
    </location>
</feature>
<dbReference type="GO" id="GO:0005524">
    <property type="term" value="F:ATP binding"/>
    <property type="evidence" value="ECO:0007669"/>
    <property type="project" value="UniProtKB-KW"/>
</dbReference>
<evidence type="ECO:0000256" key="3">
    <source>
        <dbReference type="ARBA" id="ARBA00022448"/>
    </source>
</evidence>
<feature type="transmembrane region" description="Helical" evidence="10">
    <location>
        <begin position="296"/>
        <end position="318"/>
    </location>
</feature>
<protein>
    <recommendedName>
        <fullName evidence="16">ABC transporter</fullName>
    </recommendedName>
</protein>
<dbReference type="InterPro" id="IPR027417">
    <property type="entry name" value="P-loop_NTPase"/>
</dbReference>
<dbReference type="InterPro" id="IPR003593">
    <property type="entry name" value="AAA+_ATPase"/>
</dbReference>
<evidence type="ECO:0000256" key="4">
    <source>
        <dbReference type="ARBA" id="ARBA00022692"/>
    </source>
</evidence>
<organism evidence="13">
    <name type="scientific">Guillardia theta (strain CCMP2712)</name>
    <name type="common">Cryptophyte</name>
    <dbReference type="NCBI Taxonomy" id="905079"/>
    <lineage>
        <taxon>Eukaryota</taxon>
        <taxon>Cryptophyceae</taxon>
        <taxon>Pyrenomonadales</taxon>
        <taxon>Geminigeraceae</taxon>
        <taxon>Guillardia</taxon>
    </lineage>
</organism>
<feature type="transmembrane region" description="Helical" evidence="10">
    <location>
        <begin position="204"/>
        <end position="225"/>
    </location>
</feature>
<dbReference type="InterPro" id="IPR011527">
    <property type="entry name" value="ABC1_TM_dom"/>
</dbReference>
<evidence type="ECO:0000256" key="8">
    <source>
        <dbReference type="ARBA" id="ARBA00023136"/>
    </source>
</evidence>
<dbReference type="KEGG" id="gtt:GUITHDRAFT_63916"/>
<dbReference type="GO" id="GO:0016887">
    <property type="term" value="F:ATP hydrolysis activity"/>
    <property type="evidence" value="ECO:0007669"/>
    <property type="project" value="InterPro"/>
</dbReference>
<evidence type="ECO:0000256" key="5">
    <source>
        <dbReference type="ARBA" id="ARBA00022741"/>
    </source>
</evidence>
<keyword evidence="3" id="KW-0813">Transport</keyword>
<evidence type="ECO:0000256" key="2">
    <source>
        <dbReference type="ARBA" id="ARBA00004229"/>
    </source>
</evidence>
<dbReference type="GO" id="GO:0005743">
    <property type="term" value="C:mitochondrial inner membrane"/>
    <property type="evidence" value="ECO:0007669"/>
    <property type="project" value="TreeGrafter"/>
</dbReference>
<dbReference type="PaxDb" id="55529-EKX54133"/>
<evidence type="ECO:0000256" key="10">
    <source>
        <dbReference type="SAM" id="Phobius"/>
    </source>
</evidence>
<dbReference type="Gene3D" id="1.20.1560.10">
    <property type="entry name" value="ABC transporter type 1, transmembrane domain"/>
    <property type="match status" value="1"/>
</dbReference>
<evidence type="ECO:0000259" key="11">
    <source>
        <dbReference type="PROSITE" id="PS50893"/>
    </source>
</evidence>
<dbReference type="FunFam" id="3.40.50.300:FF:000287">
    <property type="entry name" value="Multidrug ABC transporter ATP-binding protein"/>
    <property type="match status" value="1"/>
</dbReference>
<feature type="transmembrane region" description="Helical" evidence="10">
    <location>
        <begin position="97"/>
        <end position="115"/>
    </location>
</feature>
<dbReference type="eggNOG" id="KOG0057">
    <property type="taxonomic scope" value="Eukaryota"/>
</dbReference>
<dbReference type="GO" id="GO:0009507">
    <property type="term" value="C:chloroplast"/>
    <property type="evidence" value="ECO:0007669"/>
    <property type="project" value="UniProtKB-SubCell"/>
</dbReference>
<dbReference type="OrthoDB" id="6500128at2759"/>
<keyword evidence="15" id="KW-1185">Reference proteome</keyword>
<dbReference type="EnsemblProtists" id="EKX54133">
    <property type="protein sequence ID" value="EKX54133"/>
    <property type="gene ID" value="GUITHDRAFT_63916"/>
</dbReference>
<comment type="subcellular location">
    <subcellularLocation>
        <location evidence="1">Mitochondrion membrane</location>
        <topology evidence="1">Multi-pass membrane protein</topology>
    </subcellularLocation>
    <subcellularLocation>
        <location evidence="2">Plastid</location>
        <location evidence="2">Chloroplast</location>
    </subcellularLocation>
</comment>
<dbReference type="SMART" id="SM00382">
    <property type="entry name" value="AAA"/>
    <property type="match status" value="1"/>
</dbReference>
<dbReference type="PROSITE" id="PS00211">
    <property type="entry name" value="ABC_TRANSPORTER_1"/>
    <property type="match status" value="1"/>
</dbReference>
<dbReference type="CDD" id="cd18582">
    <property type="entry name" value="ABC_6TM_ATM1_ABCB7"/>
    <property type="match status" value="1"/>
</dbReference>
<keyword evidence="8 10" id="KW-0472">Membrane</keyword>
<dbReference type="OMA" id="VFHIIPI"/>
<dbReference type="PANTHER" id="PTHR24221">
    <property type="entry name" value="ATP-BINDING CASSETTE SUB-FAMILY B"/>
    <property type="match status" value="1"/>
</dbReference>
<dbReference type="SUPFAM" id="SSF90123">
    <property type="entry name" value="ABC transporter transmembrane region"/>
    <property type="match status" value="1"/>
</dbReference>
<keyword evidence="6" id="KW-0067">ATP-binding</keyword>
<dbReference type="PROSITE" id="PS50929">
    <property type="entry name" value="ABC_TM1F"/>
    <property type="match status" value="1"/>
</dbReference>
<feature type="domain" description="ABC transmembrane type-1" evidence="12">
    <location>
        <begin position="53"/>
        <end position="349"/>
    </location>
</feature>
<evidence type="ECO:0000313" key="13">
    <source>
        <dbReference type="EMBL" id="EKX54133.1"/>
    </source>
</evidence>
<feature type="domain" description="ABC transporter" evidence="11">
    <location>
        <begin position="383"/>
        <end position="617"/>
    </location>
</feature>
<dbReference type="PANTHER" id="PTHR24221:SF402">
    <property type="entry name" value="IRON-SULFUR CLUSTERS TRANSPORTER ABCB7, MITOCHONDRIAL"/>
    <property type="match status" value="1"/>
</dbReference>
<name>L1K173_GUITC</name>
<dbReference type="InterPro" id="IPR017871">
    <property type="entry name" value="ABC_transporter-like_CS"/>
</dbReference>
<dbReference type="STRING" id="905079.L1K173"/>
<reference evidence="14" key="3">
    <citation type="submission" date="2016-03" db="UniProtKB">
        <authorList>
            <consortium name="EnsemblProtists"/>
        </authorList>
    </citation>
    <scope>IDENTIFICATION</scope>
</reference>
<dbReference type="RefSeq" id="XP_005841113.1">
    <property type="nucleotide sequence ID" value="XM_005841056.1"/>
</dbReference>
<dbReference type="GeneID" id="17310749"/>
<dbReference type="HOGENOM" id="CLU_000604_84_1_1"/>
<keyword evidence="5" id="KW-0547">Nucleotide-binding</keyword>
<dbReference type="GO" id="GO:0006879">
    <property type="term" value="P:intracellular iron ion homeostasis"/>
    <property type="evidence" value="ECO:0007669"/>
    <property type="project" value="TreeGrafter"/>
</dbReference>
<evidence type="ECO:0000313" key="15">
    <source>
        <dbReference type="Proteomes" id="UP000011087"/>
    </source>
</evidence>
<sequence>MGQEDLQGDGKIVLHRLLTRGQDKVVPKGAEIIQNLVHYLWPENKPEMRMRILASMACLVGAKLVNIQVPFFFKYVIDGLQGAFLFPANPTPFSTPVPLPVVMMLGYGVASRIGASALTELRTAIFASVVQAAVLRVSDNLVFEHVHKLDLSFHLSRQTGSVARIMERGTRGVSFALNALLFQIVPTGLEIGLVAGILSYNFGTVYGVITIGTVAAFAVFTVRVSQRRVEIRKKMNAMENEASAKAVDSLINFETVKYFNNEAHELRRYDDSLRWFEKASVETQTSLSWLNFGQSAIFSVGLTAMMVVSAQGVLAGTMTAGDVVMVNGLLFQLSVPLNFLGTVYRELRQSVIDMEAMFGLRAQKPAVSAANLAPPINVTKGKIVFDNIRFGYGDGREVLRGVSFTVEPGQTIAIVGPSGCGKSTILRLLFRFYELNEGKILIDEQDIRDVDVQSLREIIGVVPQDTVMFNDSLRYNVLYGRTDAGEPELQEALKLAAVDKIVNVLPRGLDSVVGERGLKLSGGEKQRVAIARTALKKAKILLCDEATSALDSHSESHILSALYKVSDGISTIVIAHRLSTVVSADQIIVLNNGEVAEKGSHQELLTREGLYADMWRKQAQTP</sequence>
<evidence type="ECO:0000256" key="6">
    <source>
        <dbReference type="ARBA" id="ARBA00022840"/>
    </source>
</evidence>
<reference evidence="15" key="2">
    <citation type="submission" date="2012-11" db="EMBL/GenBank/DDBJ databases">
        <authorList>
            <person name="Kuo A."/>
            <person name="Curtis B.A."/>
            <person name="Tanifuji G."/>
            <person name="Burki F."/>
            <person name="Gruber A."/>
            <person name="Irimia M."/>
            <person name="Maruyama S."/>
            <person name="Arias M.C."/>
            <person name="Ball S.G."/>
            <person name="Gile G.H."/>
            <person name="Hirakawa Y."/>
            <person name="Hopkins J.F."/>
            <person name="Rensing S.A."/>
            <person name="Schmutz J."/>
            <person name="Symeonidi A."/>
            <person name="Elias M."/>
            <person name="Eveleigh R.J."/>
            <person name="Herman E.K."/>
            <person name="Klute M.J."/>
            <person name="Nakayama T."/>
            <person name="Obornik M."/>
            <person name="Reyes-Prieto A."/>
            <person name="Armbrust E.V."/>
            <person name="Aves S.J."/>
            <person name="Beiko R.G."/>
            <person name="Coutinho P."/>
            <person name="Dacks J.B."/>
            <person name="Durnford D.G."/>
            <person name="Fast N.M."/>
            <person name="Green B.R."/>
            <person name="Grisdale C."/>
            <person name="Hempe F."/>
            <person name="Henrissat B."/>
            <person name="Hoppner M.P."/>
            <person name="Ishida K.-I."/>
            <person name="Kim E."/>
            <person name="Koreny L."/>
            <person name="Kroth P.G."/>
            <person name="Liu Y."/>
            <person name="Malik S.-B."/>
            <person name="Maier U.G."/>
            <person name="McRose D."/>
            <person name="Mock T."/>
            <person name="Neilson J.A."/>
            <person name="Onodera N.T."/>
            <person name="Poole A.M."/>
            <person name="Pritham E.J."/>
            <person name="Richards T.A."/>
            <person name="Rocap G."/>
            <person name="Roy S.W."/>
            <person name="Sarai C."/>
            <person name="Schaack S."/>
            <person name="Shirato S."/>
            <person name="Slamovits C.H."/>
            <person name="Spencer D.F."/>
            <person name="Suzuki S."/>
            <person name="Worden A.Z."/>
            <person name="Zauner S."/>
            <person name="Barry K."/>
            <person name="Bell C."/>
            <person name="Bharti A.K."/>
            <person name="Crow J.A."/>
            <person name="Grimwood J."/>
            <person name="Kramer R."/>
            <person name="Lindquist E."/>
            <person name="Lucas S."/>
            <person name="Salamov A."/>
            <person name="McFadden G.I."/>
            <person name="Lane C.E."/>
            <person name="Keeling P.J."/>
            <person name="Gray M.W."/>
            <person name="Grigoriev I.V."/>
            <person name="Archibald J.M."/>
        </authorList>
    </citation>
    <scope>NUCLEOTIDE SEQUENCE</scope>
    <source>
        <strain evidence="15">CCMP2712</strain>
    </source>
</reference>
<reference evidence="13 15" key="1">
    <citation type="journal article" date="2012" name="Nature">
        <title>Algal genomes reveal evolutionary mosaicism and the fate of nucleomorphs.</title>
        <authorList>
            <consortium name="DOE Joint Genome Institute"/>
            <person name="Curtis B.A."/>
            <person name="Tanifuji G."/>
            <person name="Burki F."/>
            <person name="Gruber A."/>
            <person name="Irimia M."/>
            <person name="Maruyama S."/>
            <person name="Arias M.C."/>
            <person name="Ball S.G."/>
            <person name="Gile G.H."/>
            <person name="Hirakawa Y."/>
            <person name="Hopkins J.F."/>
            <person name="Kuo A."/>
            <person name="Rensing S.A."/>
            <person name="Schmutz J."/>
            <person name="Symeonidi A."/>
            <person name="Elias M."/>
            <person name="Eveleigh R.J."/>
            <person name="Herman E.K."/>
            <person name="Klute M.J."/>
            <person name="Nakayama T."/>
            <person name="Obornik M."/>
            <person name="Reyes-Prieto A."/>
            <person name="Armbrust E.V."/>
            <person name="Aves S.J."/>
            <person name="Beiko R.G."/>
            <person name="Coutinho P."/>
            <person name="Dacks J.B."/>
            <person name="Durnford D.G."/>
            <person name="Fast N.M."/>
            <person name="Green B.R."/>
            <person name="Grisdale C.J."/>
            <person name="Hempel F."/>
            <person name="Henrissat B."/>
            <person name="Hoppner M.P."/>
            <person name="Ishida K."/>
            <person name="Kim E."/>
            <person name="Koreny L."/>
            <person name="Kroth P.G."/>
            <person name="Liu Y."/>
            <person name="Malik S.B."/>
            <person name="Maier U.G."/>
            <person name="McRose D."/>
            <person name="Mock T."/>
            <person name="Neilson J.A."/>
            <person name="Onodera N.T."/>
            <person name="Poole A.M."/>
            <person name="Pritham E.J."/>
            <person name="Richards T.A."/>
            <person name="Rocap G."/>
            <person name="Roy S.W."/>
            <person name="Sarai C."/>
            <person name="Schaack S."/>
            <person name="Shirato S."/>
            <person name="Slamovits C.H."/>
            <person name="Spencer D.F."/>
            <person name="Suzuki S."/>
            <person name="Worden A.Z."/>
            <person name="Zauner S."/>
            <person name="Barry K."/>
            <person name="Bell C."/>
            <person name="Bharti A.K."/>
            <person name="Crow J.A."/>
            <person name="Grimwood J."/>
            <person name="Kramer R."/>
            <person name="Lindquist E."/>
            <person name="Lucas S."/>
            <person name="Salamov A."/>
            <person name="McFadden G.I."/>
            <person name="Lane C.E."/>
            <person name="Keeling P.J."/>
            <person name="Gray M.W."/>
            <person name="Grigoriev I.V."/>
            <person name="Archibald J.M."/>
        </authorList>
    </citation>
    <scope>NUCLEOTIDE SEQUENCE</scope>
    <source>
        <strain evidence="13 15">CCMP2712</strain>
    </source>
</reference>